<feature type="transmembrane region" description="Helical" evidence="10">
    <location>
        <begin position="808"/>
        <end position="831"/>
    </location>
</feature>
<evidence type="ECO:0000259" key="13">
    <source>
        <dbReference type="Pfam" id="PF25333"/>
    </source>
</evidence>
<evidence type="ECO:0000256" key="4">
    <source>
        <dbReference type="ARBA" id="ARBA00012483"/>
    </source>
</evidence>
<evidence type="ECO:0000256" key="6">
    <source>
        <dbReference type="ARBA" id="ARBA00022692"/>
    </source>
</evidence>
<feature type="domain" description="DUF2921" evidence="13">
    <location>
        <begin position="318"/>
        <end position="423"/>
    </location>
</feature>
<feature type="domain" description="SWEET-like" evidence="12">
    <location>
        <begin position="635"/>
        <end position="921"/>
    </location>
</feature>
<feature type="domain" description="DUF2921" evidence="13">
    <location>
        <begin position="49"/>
        <end position="221"/>
    </location>
</feature>
<evidence type="ECO:0000256" key="2">
    <source>
        <dbReference type="ARBA" id="ARBA00004127"/>
    </source>
</evidence>
<dbReference type="Proteomes" id="UP000595140">
    <property type="component" value="Unassembled WGS sequence"/>
</dbReference>
<keyword evidence="6 10" id="KW-0812">Transmembrane</keyword>
<dbReference type="OrthoDB" id="607498at2759"/>
<protein>
    <recommendedName>
        <fullName evidence="4">RING-type E3 ubiquitin transferase</fullName>
        <ecNumber evidence="4">2.3.2.27</ecNumber>
    </recommendedName>
</protein>
<evidence type="ECO:0000256" key="9">
    <source>
        <dbReference type="ARBA" id="ARBA00023136"/>
    </source>
</evidence>
<dbReference type="PANTHER" id="PTHR33389:SF22">
    <property type="entry name" value="FAMILY PROTEIN, PUTATIVE (DUF2921)-RELATED"/>
    <property type="match status" value="1"/>
</dbReference>
<feature type="transmembrane region" description="Helical" evidence="10">
    <location>
        <begin position="766"/>
        <end position="787"/>
    </location>
</feature>
<evidence type="ECO:0000256" key="10">
    <source>
        <dbReference type="SAM" id="Phobius"/>
    </source>
</evidence>
<dbReference type="EMBL" id="OOIL02002240">
    <property type="protein sequence ID" value="VFQ81655.1"/>
    <property type="molecule type" value="Genomic_DNA"/>
</dbReference>
<accession>A0A484LZ31</accession>
<comment type="subcellular location">
    <subcellularLocation>
        <location evidence="2">Endomembrane system</location>
        <topology evidence="2">Multi-pass membrane protein</topology>
    </subcellularLocation>
</comment>
<feature type="chain" id="PRO_5019808354" description="RING-type E3 ubiquitin transferase" evidence="11">
    <location>
        <begin position="39"/>
        <end position="942"/>
    </location>
</feature>
<dbReference type="Pfam" id="PF11145">
    <property type="entry name" value="DUF2921"/>
    <property type="match status" value="1"/>
</dbReference>
<reference evidence="14 15" key="1">
    <citation type="submission" date="2018-04" db="EMBL/GenBank/DDBJ databases">
        <authorList>
            <person name="Vogel A."/>
        </authorList>
    </citation>
    <scope>NUCLEOTIDE SEQUENCE [LARGE SCALE GENOMIC DNA]</scope>
</reference>
<organism evidence="14 15">
    <name type="scientific">Cuscuta campestris</name>
    <dbReference type="NCBI Taxonomy" id="132261"/>
    <lineage>
        <taxon>Eukaryota</taxon>
        <taxon>Viridiplantae</taxon>
        <taxon>Streptophyta</taxon>
        <taxon>Embryophyta</taxon>
        <taxon>Tracheophyta</taxon>
        <taxon>Spermatophyta</taxon>
        <taxon>Magnoliopsida</taxon>
        <taxon>eudicotyledons</taxon>
        <taxon>Gunneridae</taxon>
        <taxon>Pentapetalae</taxon>
        <taxon>asterids</taxon>
        <taxon>lamiids</taxon>
        <taxon>Solanales</taxon>
        <taxon>Convolvulaceae</taxon>
        <taxon>Cuscuteae</taxon>
        <taxon>Cuscuta</taxon>
        <taxon>Cuscuta subgen. Grammica</taxon>
        <taxon>Cuscuta sect. Cleistogrammica</taxon>
    </lineage>
</organism>
<dbReference type="InterPro" id="IPR021319">
    <property type="entry name" value="DUF2921"/>
</dbReference>
<evidence type="ECO:0000313" key="14">
    <source>
        <dbReference type="EMBL" id="VFQ81655.1"/>
    </source>
</evidence>
<evidence type="ECO:0000256" key="7">
    <source>
        <dbReference type="ARBA" id="ARBA00022786"/>
    </source>
</evidence>
<sequence length="942" mass="106672">MENQSAQISKSPKSHFTIQKFPVHLLLVLVLTLSGAAAGSPKLPSPILYSEHCGDVVPESPVSPDATPVADPRSWLALRNAYFSGGDLGALSTPGSSLSLSVLHFTTRNVHRTVTDGVYKLEGSVYVRRSYGQRVPAGLTRRRGLRFVNYRPPRFPRPNYPPVINLSGFWSSITGQLCMVGSGFSKAKYAQYALKLSYLNSSTIFDSLVNGSLERFDLKHNERDHNKSLEISGFSLRNYNYSLIDKEVEKDKFNAYDGFVNDSLGLSSNQYLCSALGNAIVELEYPTECNGANCDLIDGISSKFTPYDMYFKEIECSKESGRVRYLLFFRKQRRTDFEIPFDQNATLVTEGKWNQKKKRLEMVVCRVLKDSDVSSSKHLIGDCTIRLSLRMPSRWTLRERSDFVGNIWSTAKNSNESGYFPNMTFRSNANRQVRPAGVVYEYTEIERAKRSCANKMISKVKGKEGKYPEPHSSNMRFNTILRSKTGVESWAYSSPLSVGENFFNIEKVHLGTYGNLSRVVNISFVFHFSFEKDFMFGGNHSNHPYSMEISSEGLYDSKTGHLCMIGCMHVVSQDTSLLNTKYTDCEVQVDIQYAPLNAKSGKSVIKGTIESLRVKSDHFYFQPLEIVSTSLYIEQARESIWRMDLEITFVLVSNTLMCLFVGLQLLYVKNHPHVLPFISITMMVLLTVAHMIPLLLNFEALFLANRNKQNVYLGGDVWLEVNEVLVRVITMVAFLLEFRLLQLTWSSRKTGVESQHMSLWTADKKVLLLSLPLYAVGGLVALCVHVLRARHQRRAALLHRFHRLLKKWTLWGGLKSYAGFILDGFLLPQILFNVLSITNEKALSPTFFLGNTLVRLLPHVYDLYRGHHGSTWTLSYIYADPKLDYYSTSWDIIICCVGILFASLIYLQQRFGGRCFLPSRFRETAVVYEKAPTTVSAPSDGS</sequence>
<feature type="signal peptide" evidence="11">
    <location>
        <begin position="1"/>
        <end position="38"/>
    </location>
</feature>
<evidence type="ECO:0000256" key="11">
    <source>
        <dbReference type="SAM" id="SignalP"/>
    </source>
</evidence>
<keyword evidence="5" id="KW-0808">Transferase</keyword>
<evidence type="ECO:0000313" key="15">
    <source>
        <dbReference type="Proteomes" id="UP000595140"/>
    </source>
</evidence>
<keyword evidence="9 10" id="KW-0472">Membrane</keyword>
<feature type="transmembrane region" description="Helical" evidence="10">
    <location>
        <begin position="674"/>
        <end position="696"/>
    </location>
</feature>
<name>A0A484LZ31_9ASTE</name>
<feature type="transmembrane region" description="Helical" evidence="10">
    <location>
        <begin position="647"/>
        <end position="667"/>
    </location>
</feature>
<keyword evidence="11" id="KW-0732">Signal</keyword>
<evidence type="ECO:0000256" key="1">
    <source>
        <dbReference type="ARBA" id="ARBA00000900"/>
    </source>
</evidence>
<evidence type="ECO:0000259" key="12">
    <source>
        <dbReference type="Pfam" id="PF11145"/>
    </source>
</evidence>
<dbReference type="EC" id="2.3.2.27" evidence="4"/>
<dbReference type="InterPro" id="IPR057425">
    <property type="entry name" value="DUF2921_N"/>
</dbReference>
<dbReference type="Pfam" id="PF25333">
    <property type="entry name" value="DUF2921_N"/>
    <property type="match status" value="3"/>
</dbReference>
<comment type="pathway">
    <text evidence="3">Protein modification; protein ubiquitination.</text>
</comment>
<proteinExistence type="predicted"/>
<keyword evidence="8 10" id="KW-1133">Transmembrane helix</keyword>
<evidence type="ECO:0000256" key="3">
    <source>
        <dbReference type="ARBA" id="ARBA00004906"/>
    </source>
</evidence>
<evidence type="ECO:0000256" key="5">
    <source>
        <dbReference type="ARBA" id="ARBA00022679"/>
    </source>
</evidence>
<keyword evidence="15" id="KW-1185">Reference proteome</keyword>
<dbReference type="PANTHER" id="PTHR33389">
    <property type="entry name" value="FAMILY PROTEIN, PUTATIVE (DUF2921)-RELATED"/>
    <property type="match status" value="1"/>
</dbReference>
<feature type="domain" description="DUF2921" evidence="13">
    <location>
        <begin position="450"/>
        <end position="624"/>
    </location>
</feature>
<comment type="catalytic activity">
    <reaction evidence="1">
        <text>S-ubiquitinyl-[E2 ubiquitin-conjugating enzyme]-L-cysteine + [acceptor protein]-L-lysine = [E2 ubiquitin-conjugating enzyme]-L-cysteine + N(6)-ubiquitinyl-[acceptor protein]-L-lysine.</text>
        <dbReference type="EC" id="2.3.2.27"/>
    </reaction>
</comment>
<evidence type="ECO:0000256" key="8">
    <source>
        <dbReference type="ARBA" id="ARBA00022989"/>
    </source>
</evidence>
<dbReference type="GO" id="GO:0012505">
    <property type="term" value="C:endomembrane system"/>
    <property type="evidence" value="ECO:0007669"/>
    <property type="project" value="UniProtKB-SubCell"/>
</dbReference>
<feature type="transmembrane region" description="Helical" evidence="10">
    <location>
        <begin position="888"/>
        <end position="907"/>
    </location>
</feature>
<dbReference type="GO" id="GO:0061630">
    <property type="term" value="F:ubiquitin protein ligase activity"/>
    <property type="evidence" value="ECO:0007669"/>
    <property type="project" value="UniProtKB-EC"/>
</dbReference>
<dbReference type="AlphaFoldDB" id="A0A484LZ31"/>
<keyword evidence="7" id="KW-0833">Ubl conjugation pathway</keyword>
<gene>
    <name evidence="14" type="ORF">CCAM_LOCUS23431</name>
</gene>